<protein>
    <submittedName>
        <fullName evidence="6">Transcriptional regulator</fullName>
    </submittedName>
</protein>
<name>A0A2Z5FT54_9BACT</name>
<dbReference type="Proteomes" id="UP000253606">
    <property type="component" value="Chromosome"/>
</dbReference>
<dbReference type="SUPFAM" id="SSF53850">
    <property type="entry name" value="Periplasmic binding protein-like II"/>
    <property type="match status" value="1"/>
</dbReference>
<dbReference type="GO" id="GO:0003700">
    <property type="term" value="F:DNA-binding transcription factor activity"/>
    <property type="evidence" value="ECO:0007669"/>
    <property type="project" value="InterPro"/>
</dbReference>
<dbReference type="Pfam" id="PF00126">
    <property type="entry name" value="HTH_1"/>
    <property type="match status" value="1"/>
</dbReference>
<keyword evidence="7" id="KW-1185">Reference proteome</keyword>
<organism evidence="6 7">
    <name type="scientific">Acidisarcina polymorpha</name>
    <dbReference type="NCBI Taxonomy" id="2211140"/>
    <lineage>
        <taxon>Bacteria</taxon>
        <taxon>Pseudomonadati</taxon>
        <taxon>Acidobacteriota</taxon>
        <taxon>Terriglobia</taxon>
        <taxon>Terriglobales</taxon>
        <taxon>Acidobacteriaceae</taxon>
        <taxon>Acidisarcina</taxon>
    </lineage>
</organism>
<feature type="domain" description="HTH lysR-type" evidence="5">
    <location>
        <begin position="6"/>
        <end position="63"/>
    </location>
</feature>
<evidence type="ECO:0000256" key="2">
    <source>
        <dbReference type="ARBA" id="ARBA00023015"/>
    </source>
</evidence>
<dbReference type="FunFam" id="1.10.10.10:FF:000001">
    <property type="entry name" value="LysR family transcriptional regulator"/>
    <property type="match status" value="1"/>
</dbReference>
<evidence type="ECO:0000313" key="7">
    <source>
        <dbReference type="Proteomes" id="UP000253606"/>
    </source>
</evidence>
<evidence type="ECO:0000313" key="6">
    <source>
        <dbReference type="EMBL" id="AXC10003.1"/>
    </source>
</evidence>
<evidence type="ECO:0000256" key="1">
    <source>
        <dbReference type="ARBA" id="ARBA00009437"/>
    </source>
</evidence>
<dbReference type="InterPro" id="IPR000847">
    <property type="entry name" value="LysR_HTH_N"/>
</dbReference>
<dbReference type="PANTHER" id="PTHR30346">
    <property type="entry name" value="TRANSCRIPTIONAL DUAL REGULATOR HCAR-RELATED"/>
    <property type="match status" value="1"/>
</dbReference>
<dbReference type="PANTHER" id="PTHR30346:SF0">
    <property type="entry name" value="HCA OPERON TRANSCRIPTIONAL ACTIVATOR HCAR"/>
    <property type="match status" value="1"/>
</dbReference>
<dbReference type="InterPro" id="IPR036388">
    <property type="entry name" value="WH-like_DNA-bd_sf"/>
</dbReference>
<dbReference type="KEGG" id="abas:ACPOL_0634"/>
<dbReference type="EMBL" id="CP030840">
    <property type="protein sequence ID" value="AXC10003.1"/>
    <property type="molecule type" value="Genomic_DNA"/>
</dbReference>
<dbReference type="CDD" id="cd08414">
    <property type="entry name" value="PBP2_LTTR_aromatics_like"/>
    <property type="match status" value="1"/>
</dbReference>
<evidence type="ECO:0000256" key="3">
    <source>
        <dbReference type="ARBA" id="ARBA00023125"/>
    </source>
</evidence>
<evidence type="ECO:0000259" key="5">
    <source>
        <dbReference type="PROSITE" id="PS50931"/>
    </source>
</evidence>
<dbReference type="GO" id="GO:0032993">
    <property type="term" value="C:protein-DNA complex"/>
    <property type="evidence" value="ECO:0007669"/>
    <property type="project" value="TreeGrafter"/>
</dbReference>
<dbReference type="Gene3D" id="3.40.190.10">
    <property type="entry name" value="Periplasmic binding protein-like II"/>
    <property type="match status" value="2"/>
</dbReference>
<accession>A0A2Z5FT54</accession>
<dbReference type="InterPro" id="IPR005119">
    <property type="entry name" value="LysR_subst-bd"/>
</dbReference>
<sequence>MAPPNIDLRHLRYFVAVAEHGSISRAAKRLHISQPPLSRQMRDLEAEVAVSLFGRDSRRLMLTSAGEVFLREAKALLERFDDTVALTRQTAKNHGRSIRVGHSSVSSLEALPRILRCFQELSPNARVELRRLSTSDMIRGLRRGELDICLTVCGSSTELADFSVEQLSTYGILGAFARQHPLTRMEEVPLAEIAQQPVITLKRSEFTWYNTYITDLLVAHNSRFQVTEEHDAIECVIAAVEAGRGVALIYDVMAHSLSKRIALRPLTPLPPKAPLVVFYPTERRSSLTNSFLKASQVLKRYPALDGGVGELSQEQDVSRSE</sequence>
<dbReference type="PROSITE" id="PS50931">
    <property type="entry name" value="HTH_LYSR"/>
    <property type="match status" value="1"/>
</dbReference>
<dbReference type="RefSeq" id="WP_161557162.1">
    <property type="nucleotide sequence ID" value="NZ_CP030840.1"/>
</dbReference>
<dbReference type="SUPFAM" id="SSF46785">
    <property type="entry name" value="Winged helix' DNA-binding domain"/>
    <property type="match status" value="1"/>
</dbReference>
<dbReference type="AlphaFoldDB" id="A0A2Z5FT54"/>
<comment type="similarity">
    <text evidence="1">Belongs to the LysR transcriptional regulatory family.</text>
</comment>
<dbReference type="GO" id="GO:0003677">
    <property type="term" value="F:DNA binding"/>
    <property type="evidence" value="ECO:0007669"/>
    <property type="project" value="UniProtKB-KW"/>
</dbReference>
<keyword evidence="2" id="KW-0805">Transcription regulation</keyword>
<dbReference type="Gene3D" id="1.10.10.10">
    <property type="entry name" value="Winged helix-like DNA-binding domain superfamily/Winged helix DNA-binding domain"/>
    <property type="match status" value="1"/>
</dbReference>
<keyword evidence="4" id="KW-0804">Transcription</keyword>
<dbReference type="PRINTS" id="PR00039">
    <property type="entry name" value="HTHLYSR"/>
</dbReference>
<evidence type="ECO:0000256" key="4">
    <source>
        <dbReference type="ARBA" id="ARBA00023163"/>
    </source>
</evidence>
<keyword evidence="3" id="KW-0238">DNA-binding</keyword>
<proteinExistence type="inferred from homology"/>
<gene>
    <name evidence="6" type="ORF">ACPOL_0634</name>
</gene>
<reference evidence="6 7" key="1">
    <citation type="journal article" date="2018" name="Front. Microbiol.">
        <title>Hydrolytic Capabilities as a Key to Environmental Success: Chitinolytic and Cellulolytic Acidobacteria From Acidic Sub-arctic Soils and Boreal Peatlands.</title>
        <authorList>
            <person name="Belova S.E."/>
            <person name="Ravin N.V."/>
            <person name="Pankratov T.A."/>
            <person name="Rakitin A.L."/>
            <person name="Ivanova A.A."/>
            <person name="Beletsky A.V."/>
            <person name="Mardanov A.V."/>
            <person name="Sinninghe Damste J.S."/>
            <person name="Dedysh S.N."/>
        </authorList>
    </citation>
    <scope>NUCLEOTIDE SEQUENCE [LARGE SCALE GENOMIC DNA]</scope>
    <source>
        <strain evidence="6 7">SBC82</strain>
    </source>
</reference>
<dbReference type="InterPro" id="IPR036390">
    <property type="entry name" value="WH_DNA-bd_sf"/>
</dbReference>
<dbReference type="Pfam" id="PF03466">
    <property type="entry name" value="LysR_substrate"/>
    <property type="match status" value="1"/>
</dbReference>